<feature type="compositionally biased region" description="Polar residues" evidence="1">
    <location>
        <begin position="158"/>
        <end position="171"/>
    </location>
</feature>
<sequence>MDWISILYLALKPVEIILTTIFPPDKESPAYFRRRSIYAPDDYDYDNEEEEENPKKYKVFKIFKKSYTDLNIPPCSCISIPDIKKRDRNSNFTSGNKFSKKGRAFETYGAVSPTPSTISGIASGISNTERAHDGSDDLIGASSDRTSSYEELQDGSRNRQPASLPGSTTVFTRPKGGSTSGFTNGLNGNGIFGETRGSTRTLTGGPGSNPNAYRGEITRSDTPLSRVLGDIAGNKDINSDTLATDLSEDTRAFAGNKIVDNSAFEEVHVGAGGTSKFKGNKNTFVAGSNDGTSIAPKGESADTATVRGAGGATSALAGSRHAGAFAGALVGGASVVTGGKTTESGAHAKGLAGGTTIVSGGKSADISKFARDLGEDTDKSANTNAFAGDFGDNTNIALGDKIINFSSFPRSVGGKSSNLTEGKTADAGGLAKGFAGGTSIVMSGKNIDVSPFTRGLKGDTTTSTGSKSTDTSAFAGGLISGASIAKGSKSANISEFPGTLAGDKSFFTWGKSAGVIDHMDGKSVETGAFTEKPGSNKSANGSKSAGISNIVVGKSADTGAFGSISGGGGGINSSGVSNRSSSGVTPIFTSSSGEADSYTGDYSRGVSNLASRAGGGLSHIAGGFSTGTDAATSGIVGGATNIASGAYSGIATVKGIITSVASGIAGGVSAVANGIGSITTGISNVAGAAASGITGGVGSVAGATSTVTNTAGASSRDYGNVASGVSSIAAGISGGLSTVTESILQGLAVVALGIYSGLSIVADTVYSGISSVAGGSSGFLSGESGGGSSGGTRSISTQAGSMAETTGIIIFALWYIAIAYNYFM</sequence>
<proteinExistence type="predicted"/>
<keyword evidence="2" id="KW-0812">Transmembrane</keyword>
<name>A0A922M224_SPOEX</name>
<keyword evidence="2" id="KW-0472">Membrane</keyword>
<protein>
    <submittedName>
        <fullName evidence="3">Uncharacterized protein</fullName>
    </submittedName>
</protein>
<dbReference type="Proteomes" id="UP000814243">
    <property type="component" value="Unassembled WGS sequence"/>
</dbReference>
<evidence type="ECO:0000313" key="4">
    <source>
        <dbReference type="Proteomes" id="UP000814243"/>
    </source>
</evidence>
<gene>
    <name evidence="3" type="ORF">HF086_015955</name>
</gene>
<feature type="compositionally biased region" description="Polar residues" evidence="1">
    <location>
        <begin position="113"/>
        <end position="128"/>
    </location>
</feature>
<dbReference type="AlphaFoldDB" id="A0A922M224"/>
<accession>A0A922M224</accession>
<evidence type="ECO:0000313" key="3">
    <source>
        <dbReference type="EMBL" id="KAH9628425.1"/>
    </source>
</evidence>
<feature type="region of interest" description="Disordered" evidence="1">
    <location>
        <begin position="112"/>
        <end position="216"/>
    </location>
</feature>
<evidence type="ECO:0000256" key="1">
    <source>
        <dbReference type="SAM" id="MobiDB-lite"/>
    </source>
</evidence>
<comment type="caution">
    <text evidence="3">The sequence shown here is derived from an EMBL/GenBank/DDBJ whole genome shotgun (WGS) entry which is preliminary data.</text>
</comment>
<keyword evidence="2" id="KW-1133">Transmembrane helix</keyword>
<evidence type="ECO:0000256" key="2">
    <source>
        <dbReference type="SAM" id="Phobius"/>
    </source>
</evidence>
<dbReference type="EMBL" id="JACEFF010000914">
    <property type="protein sequence ID" value="KAH9628425.1"/>
    <property type="molecule type" value="Genomic_DNA"/>
</dbReference>
<organism evidence="3 4">
    <name type="scientific">Spodoptera exigua</name>
    <name type="common">Beet armyworm</name>
    <name type="synonym">Noctua fulgens</name>
    <dbReference type="NCBI Taxonomy" id="7107"/>
    <lineage>
        <taxon>Eukaryota</taxon>
        <taxon>Metazoa</taxon>
        <taxon>Ecdysozoa</taxon>
        <taxon>Arthropoda</taxon>
        <taxon>Hexapoda</taxon>
        <taxon>Insecta</taxon>
        <taxon>Pterygota</taxon>
        <taxon>Neoptera</taxon>
        <taxon>Endopterygota</taxon>
        <taxon>Lepidoptera</taxon>
        <taxon>Glossata</taxon>
        <taxon>Ditrysia</taxon>
        <taxon>Noctuoidea</taxon>
        <taxon>Noctuidae</taxon>
        <taxon>Amphipyrinae</taxon>
        <taxon>Spodoptera</taxon>
    </lineage>
</organism>
<feature type="transmembrane region" description="Helical" evidence="2">
    <location>
        <begin position="805"/>
        <end position="823"/>
    </location>
</feature>
<reference evidence="3" key="1">
    <citation type="journal article" date="2021" name="G3 (Bethesda)">
        <title>Genome and transcriptome analysis of the beet armyworm Spodoptera exigua reveals targets for pest control. .</title>
        <authorList>
            <person name="Simon S."/>
            <person name="Breeschoten T."/>
            <person name="Jansen H.J."/>
            <person name="Dirks R.P."/>
            <person name="Schranz M.E."/>
            <person name="Ros V.I.D."/>
        </authorList>
    </citation>
    <scope>NUCLEOTIDE SEQUENCE</scope>
    <source>
        <strain evidence="3">TB_SE_WUR_2020</strain>
    </source>
</reference>